<dbReference type="Proteomes" id="UP000825935">
    <property type="component" value="Chromosome 11"/>
</dbReference>
<feature type="region of interest" description="Disordered" evidence="1">
    <location>
        <begin position="370"/>
        <end position="432"/>
    </location>
</feature>
<comment type="caution">
    <text evidence="4">The sequence shown here is derived from an EMBL/GenBank/DDBJ whole genome shotgun (WGS) entry which is preliminary data.</text>
</comment>
<evidence type="ECO:0000256" key="1">
    <source>
        <dbReference type="SAM" id="MobiDB-lite"/>
    </source>
</evidence>
<reference evidence="4" key="1">
    <citation type="submission" date="2021-08" db="EMBL/GenBank/DDBJ databases">
        <title>WGS assembly of Ceratopteris richardii.</title>
        <authorList>
            <person name="Marchant D.B."/>
            <person name="Chen G."/>
            <person name="Jenkins J."/>
            <person name="Shu S."/>
            <person name="Leebens-Mack J."/>
            <person name="Grimwood J."/>
            <person name="Schmutz J."/>
            <person name="Soltis P."/>
            <person name="Soltis D."/>
            <person name="Chen Z.-H."/>
        </authorList>
    </citation>
    <scope>NUCLEOTIDE SEQUENCE</scope>
    <source>
        <strain evidence="4">Whitten #5841</strain>
        <tissue evidence="4">Leaf</tissue>
    </source>
</reference>
<dbReference type="PANTHER" id="PTHR33985:SF29">
    <property type="entry name" value="FAS1 DOMAIN-CONTAINING PROTEIN"/>
    <property type="match status" value="1"/>
</dbReference>
<dbReference type="SMART" id="SM00554">
    <property type="entry name" value="FAS1"/>
    <property type="match status" value="1"/>
</dbReference>
<keyword evidence="5" id="KW-1185">Reference proteome</keyword>
<sequence>MCRRLALLVFVCWMLIFILVCSRKAVQNIKHIGDNSFILKLDRILGSEVSTWNLNPYSGTLMDEAYSHILVSNTPFIPGYVQYGPVRRCMKPLCDLHGIKPTRPQETFQTDGEKPLLAIGERIIPKEGIRASYENDRNLISHGNVERGRSMNLEEHEDISVVLHNKLDTQHLQEKVSYASFKFKSNKSRIIAETDISESSLWDARKVRRGSRLGMGYTREKAQINDLISTLRKSGLFGAIAGVLEGMNLWMLPQFVTIFAPTDSAYETIQHAGVDQLELFQYHTVVQRYAFSQLCSFSEGTVLYTMRPGYTIMVTEKQNPFKVGLDGVYVIAPDLYLDETIAVHGINGILNSTMYGKSFGGRIVPDLAPPPAHGASLPNSSVPEEPSTKDGSTDVDGNQRQHPNQQDVNPENEIANNSFQISPRESDDDSADDRISTTLAASCFVAYASICALCFL</sequence>
<protein>
    <recommendedName>
        <fullName evidence="3">FAS1 domain-containing protein</fullName>
    </recommendedName>
</protein>
<proteinExistence type="predicted"/>
<accession>A0A8T2TUE6</accession>
<dbReference type="OrthoDB" id="2015130at2759"/>
<dbReference type="PANTHER" id="PTHR33985">
    <property type="entry name" value="OS02G0491300 PROTEIN-RELATED"/>
    <property type="match status" value="1"/>
</dbReference>
<evidence type="ECO:0000256" key="2">
    <source>
        <dbReference type="SAM" id="SignalP"/>
    </source>
</evidence>
<feature type="compositionally biased region" description="Polar residues" evidence="1">
    <location>
        <begin position="395"/>
        <end position="423"/>
    </location>
</feature>
<gene>
    <name evidence="4" type="ORF">KP509_11G050800</name>
</gene>
<dbReference type="Gene3D" id="2.30.180.10">
    <property type="entry name" value="FAS1 domain"/>
    <property type="match status" value="1"/>
</dbReference>
<dbReference type="AlphaFoldDB" id="A0A8T2TUE6"/>
<dbReference type="PROSITE" id="PS50213">
    <property type="entry name" value="FAS1"/>
    <property type="match status" value="1"/>
</dbReference>
<dbReference type="InterPro" id="IPR036378">
    <property type="entry name" value="FAS1_dom_sf"/>
</dbReference>
<evidence type="ECO:0000259" key="3">
    <source>
        <dbReference type="PROSITE" id="PS50213"/>
    </source>
</evidence>
<name>A0A8T2TUE6_CERRI</name>
<dbReference type="SUPFAM" id="SSF82153">
    <property type="entry name" value="FAS1 domain"/>
    <property type="match status" value="1"/>
</dbReference>
<dbReference type="EMBL" id="CM035416">
    <property type="protein sequence ID" value="KAH7425366.1"/>
    <property type="molecule type" value="Genomic_DNA"/>
</dbReference>
<dbReference type="InterPro" id="IPR000782">
    <property type="entry name" value="FAS1_domain"/>
</dbReference>
<feature type="domain" description="FAS1" evidence="3">
    <location>
        <begin position="224"/>
        <end position="354"/>
    </location>
</feature>
<feature type="signal peptide" evidence="2">
    <location>
        <begin position="1"/>
        <end position="22"/>
    </location>
</feature>
<keyword evidence="2" id="KW-0732">Signal</keyword>
<evidence type="ECO:0000313" key="5">
    <source>
        <dbReference type="Proteomes" id="UP000825935"/>
    </source>
</evidence>
<dbReference type="InterPro" id="IPR052806">
    <property type="entry name" value="Fasciclin-like_AGP"/>
</dbReference>
<feature type="chain" id="PRO_5035728989" description="FAS1 domain-containing protein" evidence="2">
    <location>
        <begin position="23"/>
        <end position="456"/>
    </location>
</feature>
<evidence type="ECO:0000313" key="4">
    <source>
        <dbReference type="EMBL" id="KAH7425366.1"/>
    </source>
</evidence>
<organism evidence="4 5">
    <name type="scientific">Ceratopteris richardii</name>
    <name type="common">Triangle waterfern</name>
    <dbReference type="NCBI Taxonomy" id="49495"/>
    <lineage>
        <taxon>Eukaryota</taxon>
        <taxon>Viridiplantae</taxon>
        <taxon>Streptophyta</taxon>
        <taxon>Embryophyta</taxon>
        <taxon>Tracheophyta</taxon>
        <taxon>Polypodiopsida</taxon>
        <taxon>Polypodiidae</taxon>
        <taxon>Polypodiales</taxon>
        <taxon>Pteridineae</taxon>
        <taxon>Pteridaceae</taxon>
        <taxon>Parkerioideae</taxon>
        <taxon>Ceratopteris</taxon>
    </lineage>
</organism>